<evidence type="ECO:0000256" key="1">
    <source>
        <dbReference type="ARBA" id="ARBA00004141"/>
    </source>
</evidence>
<comment type="caution">
    <text evidence="6">The sequence shown here is derived from an EMBL/GenBank/DDBJ whole genome shotgun (WGS) entry which is preliminary data.</text>
</comment>
<sequence>MITLVVLLLAFGITLFIQRLVKKQVYVAQAGRIAMAVMLILTGVSHFIFTKGMSLMLPQFLPKRELIVWLTGVLEILGAIGLLVSKTQRLTSILIIIFFVSILPSNIYASLHHVNYQTATFDGKGPEYLWIRIPMQIVFILWVWYFGYKKERQTVSSQKGEQ</sequence>
<dbReference type="Pfam" id="PF07681">
    <property type="entry name" value="DoxX"/>
    <property type="match status" value="1"/>
</dbReference>
<name>A0ABS5VQ35_9BACT</name>
<dbReference type="PANTHER" id="PTHR36974">
    <property type="entry name" value="MEMBRANE PROTEIN-RELATED"/>
    <property type="match status" value="1"/>
</dbReference>
<dbReference type="RefSeq" id="WP_254152877.1">
    <property type="nucleotide sequence ID" value="NZ_JAHESD010000009.1"/>
</dbReference>
<organism evidence="6 7">
    <name type="scientific">Chryseosolibacter indicus</name>
    <dbReference type="NCBI Taxonomy" id="2782351"/>
    <lineage>
        <taxon>Bacteria</taxon>
        <taxon>Pseudomonadati</taxon>
        <taxon>Bacteroidota</taxon>
        <taxon>Cytophagia</taxon>
        <taxon>Cytophagales</taxon>
        <taxon>Chryseotaleaceae</taxon>
        <taxon>Chryseosolibacter</taxon>
    </lineage>
</organism>
<dbReference type="EMBL" id="JAHESD010000009">
    <property type="protein sequence ID" value="MBT1702907.1"/>
    <property type="molecule type" value="Genomic_DNA"/>
</dbReference>
<evidence type="ECO:0000256" key="4">
    <source>
        <dbReference type="ARBA" id="ARBA00023136"/>
    </source>
</evidence>
<dbReference type="InterPro" id="IPR032808">
    <property type="entry name" value="DoxX"/>
</dbReference>
<evidence type="ECO:0000313" key="7">
    <source>
        <dbReference type="Proteomes" id="UP000772618"/>
    </source>
</evidence>
<gene>
    <name evidence="6" type="ORF">KK060_06430</name>
</gene>
<keyword evidence="2 5" id="KW-0812">Transmembrane</keyword>
<evidence type="ECO:0000256" key="3">
    <source>
        <dbReference type="ARBA" id="ARBA00022989"/>
    </source>
</evidence>
<feature type="transmembrane region" description="Helical" evidence="5">
    <location>
        <begin position="129"/>
        <end position="147"/>
    </location>
</feature>
<comment type="subcellular location">
    <subcellularLocation>
        <location evidence="1">Membrane</location>
        <topology evidence="1">Multi-pass membrane protein</topology>
    </subcellularLocation>
</comment>
<proteinExistence type="predicted"/>
<feature type="transmembrane region" description="Helical" evidence="5">
    <location>
        <begin position="90"/>
        <end position="109"/>
    </location>
</feature>
<keyword evidence="3 5" id="KW-1133">Transmembrane helix</keyword>
<keyword evidence="4 5" id="KW-0472">Membrane</keyword>
<accession>A0ABS5VQ35</accession>
<dbReference type="PANTHER" id="PTHR36974:SF1">
    <property type="entry name" value="DOXX FAMILY MEMBRANE PROTEIN"/>
    <property type="match status" value="1"/>
</dbReference>
<protein>
    <submittedName>
        <fullName evidence="6">DoxX family membrane protein</fullName>
    </submittedName>
</protein>
<evidence type="ECO:0000256" key="2">
    <source>
        <dbReference type="ARBA" id="ARBA00022692"/>
    </source>
</evidence>
<evidence type="ECO:0000313" key="6">
    <source>
        <dbReference type="EMBL" id="MBT1702907.1"/>
    </source>
</evidence>
<keyword evidence="7" id="KW-1185">Reference proteome</keyword>
<feature type="transmembrane region" description="Helical" evidence="5">
    <location>
        <begin position="66"/>
        <end position="84"/>
    </location>
</feature>
<evidence type="ECO:0000256" key="5">
    <source>
        <dbReference type="SAM" id="Phobius"/>
    </source>
</evidence>
<reference evidence="6 7" key="1">
    <citation type="submission" date="2021-05" db="EMBL/GenBank/DDBJ databases">
        <title>A Polyphasic approach of four new species of the genus Ohtaekwangia: Ohtaekwangia histidinii sp. nov., Ohtaekwangia cretensis sp. nov., Ohtaekwangia indiensis sp. nov., Ohtaekwangia reichenbachii sp. nov. from diverse environment.</title>
        <authorList>
            <person name="Octaviana S."/>
        </authorList>
    </citation>
    <scope>NUCLEOTIDE SEQUENCE [LARGE SCALE GENOMIC DNA]</scope>
    <source>
        <strain evidence="6 7">PWU20</strain>
    </source>
</reference>
<dbReference type="Proteomes" id="UP000772618">
    <property type="component" value="Unassembled WGS sequence"/>
</dbReference>
<feature type="transmembrane region" description="Helical" evidence="5">
    <location>
        <begin position="33"/>
        <end position="54"/>
    </location>
</feature>